<dbReference type="EMBL" id="CP005957">
    <property type="protein sequence ID" value="AGL61884.1"/>
    <property type="molecule type" value="Genomic_DNA"/>
</dbReference>
<dbReference type="KEGG" id="saal:L336_0174"/>
<protein>
    <submittedName>
        <fullName evidence="2">Uncharacterized protein</fullName>
    </submittedName>
</protein>
<keyword evidence="1" id="KW-0812">Transmembrane</keyword>
<keyword evidence="1" id="KW-0472">Membrane</keyword>
<proteinExistence type="predicted"/>
<dbReference type="OrthoDB" id="572589at2"/>
<feature type="transmembrane region" description="Helical" evidence="1">
    <location>
        <begin position="43"/>
        <end position="65"/>
    </location>
</feature>
<dbReference type="HOGENOM" id="CLU_2328574_0_0_0"/>
<reference evidence="2 3" key="1">
    <citation type="journal article" date="2013" name="Nat. Biotechnol.">
        <title>Genome sequences of rare, uncultured bacteria obtained by differential coverage binning of multiple metagenomes.</title>
        <authorList>
            <person name="Albertsen M."/>
            <person name="Hugenholtz P."/>
            <person name="Skarshewski A."/>
            <person name="Nielsen K.L."/>
            <person name="Tyson G.W."/>
            <person name="Nielsen P.H."/>
        </authorList>
    </citation>
    <scope>NUCLEOTIDE SEQUENCE [LARGE SCALE GENOMIC DNA]</scope>
    <source>
        <strain evidence="2">TM71</strain>
    </source>
</reference>
<keyword evidence="1" id="KW-1133">Transmembrane helix</keyword>
<evidence type="ECO:0000313" key="3">
    <source>
        <dbReference type="Proteomes" id="UP000013893"/>
    </source>
</evidence>
<dbReference type="RefSeq" id="WP_015641334.1">
    <property type="nucleotide sequence ID" value="NC_021219.1"/>
</dbReference>
<evidence type="ECO:0000256" key="1">
    <source>
        <dbReference type="SAM" id="Phobius"/>
    </source>
</evidence>
<dbReference type="AlphaFoldDB" id="R4PM04"/>
<gene>
    <name evidence="2" type="ORF">L336_0174</name>
</gene>
<dbReference type="Proteomes" id="UP000013893">
    <property type="component" value="Chromosome"/>
</dbReference>
<evidence type="ECO:0000313" key="2">
    <source>
        <dbReference type="EMBL" id="AGL61884.1"/>
    </source>
</evidence>
<feature type="transmembrane region" description="Helical" evidence="1">
    <location>
        <begin position="71"/>
        <end position="89"/>
    </location>
</feature>
<organism evidence="2 3">
    <name type="scientific">Candidatus Saccharimonas aalborgensis</name>
    <dbReference type="NCBI Taxonomy" id="1332188"/>
    <lineage>
        <taxon>Bacteria</taxon>
        <taxon>Candidatus Saccharimonadota</taxon>
        <taxon>Candidatus Saccharimonadia</taxon>
        <taxon>Candidatus Saccharimonadales</taxon>
        <taxon>Candidatus Saccharimonadaceae</taxon>
        <taxon>Candidatus Saccharimonas</taxon>
    </lineage>
</organism>
<keyword evidence="3" id="KW-1185">Reference proteome</keyword>
<name>R4PM04_9BACT</name>
<sequence>MTTRVEITASKKVGRFAGPVLSALFLSEIVTLPIYNSQVSEHVVYLNGFVLLAFGFYLVTVHNVWTRRWPVLITLTAWLMTMLGGSIDYSSRRPYRGR</sequence>
<accession>R4PM04</accession>
<feature type="transmembrane region" description="Helical" evidence="1">
    <location>
        <begin position="16"/>
        <end position="36"/>
    </location>
</feature>